<evidence type="ECO:0000256" key="9">
    <source>
        <dbReference type="ARBA" id="ARBA00023237"/>
    </source>
</evidence>
<organism evidence="11 12">
    <name type="scientific">Pseudochelatococcus lubricantis</name>
    <dbReference type="NCBI Taxonomy" id="1538102"/>
    <lineage>
        <taxon>Bacteria</taxon>
        <taxon>Pseudomonadati</taxon>
        <taxon>Pseudomonadota</taxon>
        <taxon>Alphaproteobacteria</taxon>
        <taxon>Hyphomicrobiales</taxon>
        <taxon>Chelatococcaceae</taxon>
        <taxon>Pseudochelatococcus</taxon>
    </lineage>
</organism>
<dbReference type="RefSeq" id="WP_166949008.1">
    <property type="nucleotide sequence ID" value="NZ_JAASQI010000002.1"/>
</dbReference>
<proteinExistence type="inferred from homology"/>
<evidence type="ECO:0000256" key="6">
    <source>
        <dbReference type="ARBA" id="ARBA00023065"/>
    </source>
</evidence>
<keyword evidence="6 10" id="KW-0406">Ion transport</keyword>
<keyword evidence="7 10" id="KW-0626">Porin</keyword>
<reference evidence="11 12" key="1">
    <citation type="submission" date="2020-03" db="EMBL/GenBank/DDBJ databases">
        <title>Genomic Encyclopedia of Type Strains, Phase IV (KMG-IV): sequencing the most valuable type-strain genomes for metagenomic binning, comparative biology and taxonomic classification.</title>
        <authorList>
            <person name="Goeker M."/>
        </authorList>
    </citation>
    <scope>NUCLEOTIDE SEQUENCE [LARGE SCALE GENOMIC DNA]</scope>
    <source>
        <strain evidence="11 12">DSM 103870</strain>
    </source>
</reference>
<keyword evidence="8 10" id="KW-0472">Membrane</keyword>
<evidence type="ECO:0000256" key="7">
    <source>
        <dbReference type="ARBA" id="ARBA00023114"/>
    </source>
</evidence>
<evidence type="ECO:0000256" key="3">
    <source>
        <dbReference type="ARBA" id="ARBA00022452"/>
    </source>
</evidence>
<sequence>MIKLTRHLLGGAACLAAVSSASAADLPVSKSAPVEYVRVCSAHGEGFFYVPGTDSCIKIGGRLRTDFAYTQPKGSTVTETDGNGNVTAAWRDGRYRDATGMRAQARLEVDVRTPTDYGTLRAFLRYEIEKNTGIFSDDESGALVDSAYIQWAGVTAGRLQSFFDFYASDLNFGNGLQGTFGSDTINNLLAYTATFGAGFSATISLEDRGTRNVGEDWYDVAGQRLPDVVANLHVEQDWGSAQLSGALRQLNSGALYGPFAQRVDTTYGWAVQGGVKFSLPTLAEGDVLWLQAAYADGALTYIGAGDIETGDFLSIAADGAIVNGDIKTTRGWNATASFLHYWTPSVRQSLWGSYTDVSYDNAVKADYAALRNFDVWTVGSNLIWSPVSSFDIGVEVLYSKAERKSFAGEIIDSRQKSEDQVQARLRLQREF</sequence>
<dbReference type="InterPro" id="IPR003684">
    <property type="entry name" value="Porin_alphabac"/>
</dbReference>
<evidence type="ECO:0000256" key="10">
    <source>
        <dbReference type="RuleBase" id="RU364005"/>
    </source>
</evidence>
<evidence type="ECO:0000256" key="2">
    <source>
        <dbReference type="ARBA" id="ARBA00022448"/>
    </source>
</evidence>
<keyword evidence="9 10" id="KW-0998">Cell outer membrane</keyword>
<feature type="chain" id="PRO_5044977591" description="Porin" evidence="10">
    <location>
        <begin position="24"/>
        <end position="431"/>
    </location>
</feature>
<keyword evidence="2 10" id="KW-0813">Transport</keyword>
<keyword evidence="3 10" id="KW-1134">Transmembrane beta strand</keyword>
<evidence type="ECO:0000313" key="11">
    <source>
        <dbReference type="EMBL" id="NIJ56944.1"/>
    </source>
</evidence>
<feature type="signal peptide" evidence="10">
    <location>
        <begin position="1"/>
        <end position="23"/>
    </location>
</feature>
<comment type="similarity">
    <text evidence="1 10">Belongs to the alphaproteobacteria porin family.</text>
</comment>
<evidence type="ECO:0000256" key="5">
    <source>
        <dbReference type="ARBA" id="ARBA00022729"/>
    </source>
</evidence>
<dbReference type="SUPFAM" id="SSF56935">
    <property type="entry name" value="Porins"/>
    <property type="match status" value="1"/>
</dbReference>
<keyword evidence="4 10" id="KW-0812">Transmembrane</keyword>
<evidence type="ECO:0000256" key="1">
    <source>
        <dbReference type="ARBA" id="ARBA00009521"/>
    </source>
</evidence>
<comment type="function">
    <text evidence="10">Forms passive diffusion pores that allow small molecular weight hydrophilic materials across the outer membrane.</text>
</comment>
<keyword evidence="12" id="KW-1185">Reference proteome</keyword>
<accession>A0ABX0UVF8</accession>
<dbReference type="Proteomes" id="UP001429580">
    <property type="component" value="Unassembled WGS sequence"/>
</dbReference>
<dbReference type="Pfam" id="PF02530">
    <property type="entry name" value="Porin_2"/>
    <property type="match status" value="1"/>
</dbReference>
<evidence type="ECO:0000313" key="12">
    <source>
        <dbReference type="Proteomes" id="UP001429580"/>
    </source>
</evidence>
<name>A0ABX0UVF8_9HYPH</name>
<dbReference type="EMBL" id="JAASQI010000002">
    <property type="protein sequence ID" value="NIJ56944.1"/>
    <property type="molecule type" value="Genomic_DNA"/>
</dbReference>
<keyword evidence="5 10" id="KW-0732">Signal</keyword>
<gene>
    <name evidence="11" type="ORF">FHS82_000770</name>
</gene>
<comment type="subcellular location">
    <subcellularLocation>
        <location evidence="10">Cell outer membrane</location>
        <topology evidence="10">Multi-pass membrane protein</topology>
    </subcellularLocation>
</comment>
<protein>
    <recommendedName>
        <fullName evidence="10">Porin</fullName>
    </recommendedName>
</protein>
<evidence type="ECO:0000256" key="8">
    <source>
        <dbReference type="ARBA" id="ARBA00023136"/>
    </source>
</evidence>
<comment type="domain">
    <text evidence="10">Consists of 16-stranded beta-barrel sheets, with large surface-exposed loops, that form a transmembrane pore at the center of each barrel. The pore is partially ocluded by a peptide loop that folds into the pore lumen.</text>
</comment>
<evidence type="ECO:0000256" key="4">
    <source>
        <dbReference type="ARBA" id="ARBA00022692"/>
    </source>
</evidence>
<comment type="caution">
    <text evidence="11">The sequence shown here is derived from an EMBL/GenBank/DDBJ whole genome shotgun (WGS) entry which is preliminary data.</text>
</comment>